<sequence>MTHWTCAWCNDRWDSKYERVVCAVANEKRNKGRFGSCGKMEGKDISIYDLFCPKCPPKNPTRIPYRGRVG</sequence>
<accession>A0A9W8SDW8</accession>
<dbReference type="AlphaFoldDB" id="A0A9W8SDW8"/>
<comment type="caution">
    <text evidence="1">The sequence shown here is derived from an EMBL/GenBank/DDBJ whole genome shotgun (WGS) entry which is preliminary data.</text>
</comment>
<dbReference type="OrthoDB" id="4964811at2759"/>
<gene>
    <name evidence="1" type="ORF">NW762_001457</name>
</gene>
<keyword evidence="2" id="KW-1185">Reference proteome</keyword>
<dbReference type="Proteomes" id="UP001152049">
    <property type="component" value="Unassembled WGS sequence"/>
</dbReference>
<proteinExistence type="predicted"/>
<organism evidence="1 2">
    <name type="scientific">Fusarium torreyae</name>
    <dbReference type="NCBI Taxonomy" id="1237075"/>
    <lineage>
        <taxon>Eukaryota</taxon>
        <taxon>Fungi</taxon>
        <taxon>Dikarya</taxon>
        <taxon>Ascomycota</taxon>
        <taxon>Pezizomycotina</taxon>
        <taxon>Sordariomycetes</taxon>
        <taxon>Hypocreomycetidae</taxon>
        <taxon>Hypocreales</taxon>
        <taxon>Nectriaceae</taxon>
        <taxon>Fusarium</taxon>
    </lineage>
</organism>
<evidence type="ECO:0000313" key="2">
    <source>
        <dbReference type="Proteomes" id="UP001152049"/>
    </source>
</evidence>
<reference evidence="1" key="1">
    <citation type="submission" date="2022-09" db="EMBL/GenBank/DDBJ databases">
        <title>Fusarium specimens isolated from Avocado Roots.</title>
        <authorList>
            <person name="Stajich J."/>
            <person name="Roper C."/>
            <person name="Heimlech-Rivalta G."/>
        </authorList>
    </citation>
    <scope>NUCLEOTIDE SEQUENCE</scope>
    <source>
        <strain evidence="1">CF00136</strain>
    </source>
</reference>
<evidence type="ECO:0000313" key="1">
    <source>
        <dbReference type="EMBL" id="KAJ4269788.1"/>
    </source>
</evidence>
<protein>
    <submittedName>
        <fullName evidence="1">Uncharacterized protein</fullName>
    </submittedName>
</protein>
<name>A0A9W8SDW8_9HYPO</name>
<dbReference type="EMBL" id="JAOQAZ010000002">
    <property type="protein sequence ID" value="KAJ4269788.1"/>
    <property type="molecule type" value="Genomic_DNA"/>
</dbReference>